<keyword evidence="10 17" id="KW-1133">Transmembrane helix</keyword>
<comment type="function">
    <text evidence="17">This is the non-catalytic component of the active enzyme, which catalyzes the hydrolysis of ATP coupled with the exchange of Na(+) and K(+) ions across the plasma membrane.</text>
</comment>
<dbReference type="GO" id="GO:0001671">
    <property type="term" value="F:ATPase activator activity"/>
    <property type="evidence" value="ECO:0007669"/>
    <property type="project" value="TreeGrafter"/>
</dbReference>
<keyword evidence="19" id="KW-1185">Reference proteome</keyword>
<keyword evidence="13 17" id="KW-0472">Membrane</keyword>
<keyword evidence="8" id="KW-0630">Potassium</keyword>
<keyword evidence="7 17" id="KW-0812">Transmembrane</keyword>
<evidence type="ECO:0000256" key="11">
    <source>
        <dbReference type="ARBA" id="ARBA00023053"/>
    </source>
</evidence>
<evidence type="ECO:0000256" key="7">
    <source>
        <dbReference type="ARBA" id="ARBA00022692"/>
    </source>
</evidence>
<evidence type="ECO:0000256" key="15">
    <source>
        <dbReference type="ARBA" id="ARBA00023180"/>
    </source>
</evidence>
<keyword evidence="4" id="KW-1003">Cell membrane</keyword>
<dbReference type="GO" id="GO:0036376">
    <property type="term" value="P:sodium ion export across plasma membrane"/>
    <property type="evidence" value="ECO:0007669"/>
    <property type="project" value="TreeGrafter"/>
</dbReference>
<protein>
    <recommendedName>
        <fullName evidence="17">Sodium/potassium-transporting ATPase subunit beta</fullName>
    </recommendedName>
</protein>
<feature type="transmembrane region" description="Helical" evidence="17">
    <location>
        <begin position="16"/>
        <end position="41"/>
    </location>
</feature>
<evidence type="ECO:0000313" key="19">
    <source>
        <dbReference type="Proteomes" id="UP000824540"/>
    </source>
</evidence>
<dbReference type="AlphaFoldDB" id="A0A8T2PAG0"/>
<evidence type="ECO:0000256" key="3">
    <source>
        <dbReference type="ARBA" id="ARBA00022448"/>
    </source>
</evidence>
<comment type="similarity">
    <text evidence="2 17">Belongs to the X(+)/potassium ATPases subunit beta family.</text>
</comment>
<keyword evidence="16" id="KW-0739">Sodium transport</keyword>
<dbReference type="PANTHER" id="PTHR11523">
    <property type="entry name" value="SODIUM/POTASSIUM-DEPENDENT ATPASE BETA SUBUNIT"/>
    <property type="match status" value="1"/>
</dbReference>
<accession>A0A8T2PAG0</accession>
<evidence type="ECO:0000256" key="16">
    <source>
        <dbReference type="ARBA" id="ARBA00023201"/>
    </source>
</evidence>
<reference evidence="18" key="1">
    <citation type="thesis" date="2021" institute="BYU ScholarsArchive" country="Provo, UT, USA">
        <title>Applications of and Algorithms for Genome Assembly and Genomic Analyses with an Emphasis on Marine Teleosts.</title>
        <authorList>
            <person name="Pickett B.D."/>
        </authorList>
    </citation>
    <scope>NUCLEOTIDE SEQUENCE</scope>
    <source>
        <strain evidence="18">HI-2016</strain>
    </source>
</reference>
<evidence type="ECO:0000256" key="10">
    <source>
        <dbReference type="ARBA" id="ARBA00022989"/>
    </source>
</evidence>
<evidence type="ECO:0000256" key="2">
    <source>
        <dbReference type="ARBA" id="ARBA00005876"/>
    </source>
</evidence>
<sequence length="314" mass="35128">MPDQLDLEPRAKIKILIFYVIFYGCLAGIFVGTIQALLLTLSDHKPTYQDRVAPPAPAPSALRGEAEHVTPQIHPPPMTLEVDTLSIRPVRATTGAQHDQRGHCGNETNEFSWLTPIIRSEAGQLCHAKCGPPAIAGNGKTGGYTNRGDLDSDVGTRKACMFKRSWLGECSGLNDTTFGFKYGKPCLIVKLNRIVNFRPKPPTSNDSIPEAAQSKVQPDVIPIHCSNKREEDQGKIGEILYFGLAEGFPLQYYPYYGKLLHRQYLQPLVAVKFTNLTLNQELRIECRVFGQNIQYSEKDRYQGRFDIKIHVKDS</sequence>
<keyword evidence="9" id="KW-0735">Signal-anchor</keyword>
<evidence type="ECO:0000256" key="4">
    <source>
        <dbReference type="ARBA" id="ARBA00022475"/>
    </source>
</evidence>
<dbReference type="InterPro" id="IPR038702">
    <property type="entry name" value="Na/K_ATPase_sub_beta_sf"/>
</dbReference>
<keyword evidence="5" id="KW-0633">Potassium transport</keyword>
<dbReference type="GO" id="GO:1990573">
    <property type="term" value="P:potassium ion import across plasma membrane"/>
    <property type="evidence" value="ECO:0007669"/>
    <property type="project" value="TreeGrafter"/>
</dbReference>
<dbReference type="Proteomes" id="UP000824540">
    <property type="component" value="Unassembled WGS sequence"/>
</dbReference>
<dbReference type="OrthoDB" id="5912413at2759"/>
<evidence type="ECO:0000256" key="8">
    <source>
        <dbReference type="ARBA" id="ARBA00022958"/>
    </source>
</evidence>
<keyword evidence="15" id="KW-0325">Glycoprotein</keyword>
<evidence type="ECO:0000256" key="1">
    <source>
        <dbReference type="ARBA" id="ARBA00004401"/>
    </source>
</evidence>
<dbReference type="EMBL" id="JAFBMS010000010">
    <property type="protein sequence ID" value="KAG9348950.1"/>
    <property type="molecule type" value="Genomic_DNA"/>
</dbReference>
<evidence type="ECO:0000256" key="12">
    <source>
        <dbReference type="ARBA" id="ARBA00023065"/>
    </source>
</evidence>
<comment type="subcellular location">
    <subcellularLocation>
        <location evidence="1">Cell membrane</location>
        <topology evidence="1">Single-pass type II membrane protein</topology>
    </subcellularLocation>
    <subcellularLocation>
        <location evidence="17">Membrane</location>
    </subcellularLocation>
</comment>
<organism evidence="18 19">
    <name type="scientific">Albula glossodonta</name>
    <name type="common">roundjaw bonefish</name>
    <dbReference type="NCBI Taxonomy" id="121402"/>
    <lineage>
        <taxon>Eukaryota</taxon>
        <taxon>Metazoa</taxon>
        <taxon>Chordata</taxon>
        <taxon>Craniata</taxon>
        <taxon>Vertebrata</taxon>
        <taxon>Euteleostomi</taxon>
        <taxon>Actinopterygii</taxon>
        <taxon>Neopterygii</taxon>
        <taxon>Teleostei</taxon>
        <taxon>Albuliformes</taxon>
        <taxon>Albulidae</taxon>
        <taxon>Albula</taxon>
    </lineage>
</organism>
<comment type="caution">
    <text evidence="18">The sequence shown here is derived from an EMBL/GenBank/DDBJ whole genome shotgun (WGS) entry which is preliminary data.</text>
</comment>
<keyword evidence="14" id="KW-1015">Disulfide bond</keyword>
<keyword evidence="6" id="KW-0740">Sodium/potassium transport</keyword>
<dbReference type="Gene3D" id="1.20.5.170">
    <property type="match status" value="1"/>
</dbReference>
<dbReference type="InterPro" id="IPR000402">
    <property type="entry name" value="Na/K_ATPase_sub_beta"/>
</dbReference>
<evidence type="ECO:0000256" key="13">
    <source>
        <dbReference type="ARBA" id="ARBA00023136"/>
    </source>
</evidence>
<keyword evidence="12 17" id="KW-0406">Ion transport</keyword>
<dbReference type="Gene3D" id="2.60.40.1660">
    <property type="entry name" value="Na, k-atpase alpha subunit"/>
    <property type="match status" value="1"/>
</dbReference>
<dbReference type="PANTHER" id="PTHR11523:SF10">
    <property type="entry name" value="SODIUM_POTASSIUM-TRANSPORTING ATPASE SUBUNIT BETA-1"/>
    <property type="match status" value="1"/>
</dbReference>
<gene>
    <name evidence="18" type="ORF">JZ751_029267</name>
</gene>
<dbReference type="GO" id="GO:0005890">
    <property type="term" value="C:sodium:potassium-exchanging ATPase complex"/>
    <property type="evidence" value="ECO:0007669"/>
    <property type="project" value="InterPro"/>
</dbReference>
<dbReference type="GO" id="GO:0006883">
    <property type="term" value="P:intracellular sodium ion homeostasis"/>
    <property type="evidence" value="ECO:0007669"/>
    <property type="project" value="TreeGrafter"/>
</dbReference>
<evidence type="ECO:0000256" key="5">
    <source>
        <dbReference type="ARBA" id="ARBA00022538"/>
    </source>
</evidence>
<dbReference type="Pfam" id="PF00287">
    <property type="entry name" value="Na_K-ATPase"/>
    <property type="match status" value="2"/>
</dbReference>
<evidence type="ECO:0000256" key="14">
    <source>
        <dbReference type="ARBA" id="ARBA00023157"/>
    </source>
</evidence>
<evidence type="ECO:0000313" key="18">
    <source>
        <dbReference type="EMBL" id="KAG9348950.1"/>
    </source>
</evidence>
<keyword evidence="3 17" id="KW-0813">Transport</keyword>
<name>A0A8T2PAG0_9TELE</name>
<evidence type="ECO:0000256" key="9">
    <source>
        <dbReference type="ARBA" id="ARBA00022968"/>
    </source>
</evidence>
<proteinExistence type="inferred from homology"/>
<evidence type="ECO:0000256" key="6">
    <source>
        <dbReference type="ARBA" id="ARBA00022607"/>
    </source>
</evidence>
<evidence type="ECO:0000256" key="17">
    <source>
        <dbReference type="RuleBase" id="RU362099"/>
    </source>
</evidence>
<dbReference type="NCBIfam" id="TIGR01107">
    <property type="entry name" value="Na_K_ATPase_bet"/>
    <property type="match status" value="1"/>
</dbReference>
<keyword evidence="11" id="KW-0915">Sodium</keyword>
<dbReference type="GO" id="GO:0030007">
    <property type="term" value="P:intracellular potassium ion homeostasis"/>
    <property type="evidence" value="ECO:0007669"/>
    <property type="project" value="TreeGrafter"/>
</dbReference>